<organism evidence="3 4">
    <name type="scientific">Marinobacter persicus</name>
    <dbReference type="NCBI Taxonomy" id="930118"/>
    <lineage>
        <taxon>Bacteria</taxon>
        <taxon>Pseudomonadati</taxon>
        <taxon>Pseudomonadota</taxon>
        <taxon>Gammaproteobacteria</taxon>
        <taxon>Pseudomonadales</taxon>
        <taxon>Marinobacteraceae</taxon>
        <taxon>Marinobacter</taxon>
    </lineage>
</organism>
<dbReference type="Pfam" id="PF14213">
    <property type="entry name" value="DUF4325"/>
    <property type="match status" value="1"/>
</dbReference>
<name>A0A2S6G664_9GAMM</name>
<proteinExistence type="predicted"/>
<evidence type="ECO:0000313" key="3">
    <source>
        <dbReference type="EMBL" id="PPK54516.1"/>
    </source>
</evidence>
<dbReference type="EMBL" id="PTIT01000014">
    <property type="protein sequence ID" value="PPK51247.1"/>
    <property type="molecule type" value="Genomic_DNA"/>
</dbReference>
<dbReference type="RefSeq" id="WP_104416296.1">
    <property type="nucleotide sequence ID" value="NZ_PTIT01000014.1"/>
</dbReference>
<dbReference type="OrthoDB" id="1551124at2"/>
<feature type="domain" description="DUF4325" evidence="1">
    <location>
        <begin position="28"/>
        <end position="89"/>
    </location>
</feature>
<accession>A0A2S6G664</accession>
<protein>
    <submittedName>
        <fullName evidence="3">Uncharacterized protein DUF4325</fullName>
    </submittedName>
</protein>
<dbReference type="Proteomes" id="UP000239446">
    <property type="component" value="Unassembled WGS sequence"/>
</dbReference>
<reference evidence="2 5" key="1">
    <citation type="submission" date="2018-02" db="EMBL/GenBank/DDBJ databases">
        <title>Deep subsurface shale carbon reservoir microbial communities from Ohio and West Virginia, USA.</title>
        <authorList>
            <person name="Wrighton K."/>
        </authorList>
    </citation>
    <scope>NUCLEOTIDE SEQUENCE [LARGE SCALE GENOMIC DNA]</scope>
    <source>
        <strain evidence="2 5">UTICA-S1B6</strain>
    </source>
</reference>
<evidence type="ECO:0000259" key="1">
    <source>
        <dbReference type="Pfam" id="PF14213"/>
    </source>
</evidence>
<dbReference type="Proteomes" id="UP000239648">
    <property type="component" value="Unassembled WGS sequence"/>
</dbReference>
<evidence type="ECO:0000313" key="5">
    <source>
        <dbReference type="Proteomes" id="UP000239648"/>
    </source>
</evidence>
<sequence>MPKDFLIVVVRDFSTRPYGRYYKDGDRSGAKFRDEFLLPALQNNDHVTVDLTGYNLYGRSFIDEAFGGLIREGGYSLSDLQDKLTIRHDDVPPVVALAWSRIAHASKSKKR</sequence>
<dbReference type="AlphaFoldDB" id="A0A2S6G664"/>
<dbReference type="EMBL" id="PTIU01000013">
    <property type="protein sequence ID" value="PPK54516.1"/>
    <property type="molecule type" value="Genomic_DNA"/>
</dbReference>
<evidence type="ECO:0000313" key="2">
    <source>
        <dbReference type="EMBL" id="PPK51247.1"/>
    </source>
</evidence>
<reference evidence="3 4" key="2">
    <citation type="submission" date="2018-02" db="EMBL/GenBank/DDBJ databases">
        <title>Subsurface microbial communities from deep shales in Ohio and West Virginia, USA.</title>
        <authorList>
            <person name="Wrighton K."/>
        </authorList>
    </citation>
    <scope>NUCLEOTIDE SEQUENCE [LARGE SCALE GENOMIC DNA]</scope>
    <source>
        <strain evidence="3 4">UTICA-S1B9</strain>
    </source>
</reference>
<keyword evidence="5" id="KW-1185">Reference proteome</keyword>
<dbReference type="InterPro" id="IPR025474">
    <property type="entry name" value="DUF4325"/>
</dbReference>
<gene>
    <name evidence="3" type="ORF">B0H24_101343</name>
    <name evidence="2" type="ORF">BY455_11443</name>
</gene>
<evidence type="ECO:0000313" key="4">
    <source>
        <dbReference type="Proteomes" id="UP000239446"/>
    </source>
</evidence>
<comment type="caution">
    <text evidence="3">The sequence shown here is derived from an EMBL/GenBank/DDBJ whole genome shotgun (WGS) entry which is preliminary data.</text>
</comment>